<proteinExistence type="inferred from homology"/>
<gene>
    <name evidence="7" type="ORF">LUZ63_011303</name>
</gene>
<evidence type="ECO:0000256" key="2">
    <source>
        <dbReference type="ARBA" id="ARBA00022670"/>
    </source>
</evidence>
<dbReference type="Pfam" id="PF26133">
    <property type="entry name" value="DUF8039"/>
    <property type="match status" value="1"/>
</dbReference>
<keyword evidence="8" id="KW-1185">Reference proteome</keyword>
<evidence type="ECO:0000313" key="8">
    <source>
        <dbReference type="Proteomes" id="UP001151287"/>
    </source>
</evidence>
<dbReference type="PANTHER" id="PTHR33018:SF34">
    <property type="entry name" value="OS02G0472350 PROTEIN"/>
    <property type="match status" value="1"/>
</dbReference>
<reference evidence="7" key="1">
    <citation type="journal article" date="2022" name="Cell">
        <title>Repeat-based holocentromeres influence genome architecture and karyotype evolution.</title>
        <authorList>
            <person name="Hofstatter P.G."/>
            <person name="Thangavel G."/>
            <person name="Lux T."/>
            <person name="Neumann P."/>
            <person name="Vondrak T."/>
            <person name="Novak P."/>
            <person name="Zhang M."/>
            <person name="Costa L."/>
            <person name="Castellani M."/>
            <person name="Scott A."/>
            <person name="Toegelov H."/>
            <person name="Fuchs J."/>
            <person name="Mata-Sucre Y."/>
            <person name="Dias Y."/>
            <person name="Vanzela A.L.L."/>
            <person name="Huettel B."/>
            <person name="Almeida C.C.S."/>
            <person name="Simkova H."/>
            <person name="Souza G."/>
            <person name="Pedrosa-Harand A."/>
            <person name="Macas J."/>
            <person name="Mayer K.F.X."/>
            <person name="Houben A."/>
            <person name="Marques A."/>
        </authorList>
    </citation>
    <scope>NUCLEOTIDE SEQUENCE</scope>
    <source>
        <strain evidence="7">RhyBre1mFocal</strain>
    </source>
</reference>
<feature type="domain" description="Ubiquitin-like protease family profile" evidence="5">
    <location>
        <begin position="688"/>
        <end position="773"/>
    </location>
</feature>
<dbReference type="InterPro" id="IPR038765">
    <property type="entry name" value="Papain-like_cys_pep_sf"/>
</dbReference>
<dbReference type="Proteomes" id="UP001151287">
    <property type="component" value="Unassembled WGS sequence"/>
</dbReference>
<name>A0A9Q0HQW2_9POAL</name>
<comment type="caution">
    <text evidence="7">The sequence shown here is derived from an EMBL/GenBank/DDBJ whole genome shotgun (WGS) entry which is preliminary data.</text>
</comment>
<dbReference type="InterPro" id="IPR003653">
    <property type="entry name" value="Peptidase_C48_C"/>
</dbReference>
<dbReference type="EMBL" id="JAMQYH010000003">
    <property type="protein sequence ID" value="KAJ1694605.1"/>
    <property type="molecule type" value="Genomic_DNA"/>
</dbReference>
<evidence type="ECO:0000256" key="4">
    <source>
        <dbReference type="SAM" id="MobiDB-lite"/>
    </source>
</evidence>
<keyword evidence="3" id="KW-0378">Hydrolase</keyword>
<organism evidence="7 8">
    <name type="scientific">Rhynchospora breviuscula</name>
    <dbReference type="NCBI Taxonomy" id="2022672"/>
    <lineage>
        <taxon>Eukaryota</taxon>
        <taxon>Viridiplantae</taxon>
        <taxon>Streptophyta</taxon>
        <taxon>Embryophyta</taxon>
        <taxon>Tracheophyta</taxon>
        <taxon>Spermatophyta</taxon>
        <taxon>Magnoliopsida</taxon>
        <taxon>Liliopsida</taxon>
        <taxon>Poales</taxon>
        <taxon>Cyperaceae</taxon>
        <taxon>Cyperoideae</taxon>
        <taxon>Rhynchosporeae</taxon>
        <taxon>Rhynchospora</taxon>
    </lineage>
</organism>
<feature type="region of interest" description="Disordered" evidence="4">
    <location>
        <begin position="516"/>
        <end position="549"/>
    </location>
</feature>
<dbReference type="Gene3D" id="3.40.395.10">
    <property type="entry name" value="Adenoviral Proteinase, Chain A"/>
    <property type="match status" value="1"/>
</dbReference>
<protein>
    <recommendedName>
        <fullName evidence="9">Ubiquitin-like protease family profile domain-containing protein</fullName>
    </recommendedName>
</protein>
<evidence type="ECO:0000259" key="5">
    <source>
        <dbReference type="Pfam" id="PF02902"/>
    </source>
</evidence>
<feature type="compositionally biased region" description="Acidic residues" evidence="4">
    <location>
        <begin position="12"/>
        <end position="24"/>
    </location>
</feature>
<keyword evidence="2" id="KW-0645">Protease</keyword>
<accession>A0A9Q0HQW2</accession>
<feature type="compositionally biased region" description="Polar residues" evidence="4">
    <location>
        <begin position="1"/>
        <end position="10"/>
    </location>
</feature>
<feature type="region of interest" description="Disordered" evidence="4">
    <location>
        <begin position="1"/>
        <end position="40"/>
    </location>
</feature>
<feature type="domain" description="DUF8039" evidence="6">
    <location>
        <begin position="418"/>
        <end position="508"/>
    </location>
</feature>
<dbReference type="Pfam" id="PF02902">
    <property type="entry name" value="Peptidase_C48"/>
    <property type="match status" value="1"/>
</dbReference>
<evidence type="ECO:0008006" key="9">
    <source>
        <dbReference type="Google" id="ProtNLM"/>
    </source>
</evidence>
<dbReference type="PANTHER" id="PTHR33018">
    <property type="entry name" value="OS10G0338966 PROTEIN-RELATED"/>
    <property type="match status" value="1"/>
</dbReference>
<dbReference type="InterPro" id="IPR058352">
    <property type="entry name" value="DUF8039"/>
</dbReference>
<evidence type="ECO:0000256" key="1">
    <source>
        <dbReference type="ARBA" id="ARBA00005234"/>
    </source>
</evidence>
<dbReference type="SUPFAM" id="SSF54001">
    <property type="entry name" value="Cysteine proteinases"/>
    <property type="match status" value="1"/>
</dbReference>
<dbReference type="GO" id="GO:0006508">
    <property type="term" value="P:proteolysis"/>
    <property type="evidence" value="ECO:0007669"/>
    <property type="project" value="UniProtKB-KW"/>
</dbReference>
<sequence>MSNPDENFPSNVDDDHEFNEDEDLMANQETQPVSRRGKRSTAKCLKTAKKIAAQIPLEITFNEKGQPSGENAIEFNRFLAQKTRDMVKISYKTWPSVPKELKLDLYNTIAKTWNIPDDISILIKRKILTACCNRWRAWKTNLNKKYRENAKEGGQKPWDVFNISQEEWEQFDEYHKSLEFEKKSKIGKENAPKKDMPHTLGSGGYISAEKTWKKDDVVHGSTSTITIGVDDRSYRWCRARATEDPVTGELRVTNPKACEVLDKAVALAKSGEIQSICQNDVLTSALGTPEHSGRLRGYPIFSGVKQVFGKGTRKSKQFSQEEIDKRVDEGIKRRLPEEVSKKVSKEVARQVEESLSRLFSLGQTPHNADPVMNQGILQSFSRLFAQGQTSHNLDPIMNQAMILLSQDSNNQPNPIPSPHIEGSTEALLLLPDGFNLVYVARVMVFARCPIPDTVHGVPLGPEEVKVQVLKVFDHAKQVTVPFPPPNADDQLGILQGSFLRWPRNLVDFDMSKLEHLRTPITKRPPPPAKSPEKKKGKQQVEQNDDDDDFDADAFFAEGGQLKTREPLCTHERLQKLGPTAQELHNYIMALDPDMKYFDIPAKFDHIVLDSFMLNFEDIGHLFNRELPFVQVMKLWTMWARNYCHDFAIKAFRFLDPERCSGTDAIKDVPGTISYLIQNFAKKKAAYHVLIHQHAFHFVIIIAQPSTKTIWIVDSLNPDSYYSPIVESYNSALSRMKLGRRFNIDIIPGPHQPNSTDCGFYAMRNLQMLLMYYSNYEQLPGVWITT</sequence>
<comment type="similarity">
    <text evidence="1">Belongs to the peptidase C48 family.</text>
</comment>
<dbReference type="GO" id="GO:0008234">
    <property type="term" value="F:cysteine-type peptidase activity"/>
    <property type="evidence" value="ECO:0007669"/>
    <property type="project" value="InterPro"/>
</dbReference>
<evidence type="ECO:0000313" key="7">
    <source>
        <dbReference type="EMBL" id="KAJ1694605.1"/>
    </source>
</evidence>
<dbReference type="AlphaFoldDB" id="A0A9Q0HQW2"/>
<evidence type="ECO:0000259" key="6">
    <source>
        <dbReference type="Pfam" id="PF26133"/>
    </source>
</evidence>
<evidence type="ECO:0000256" key="3">
    <source>
        <dbReference type="ARBA" id="ARBA00022801"/>
    </source>
</evidence>
<dbReference type="OrthoDB" id="1911146at2759"/>